<evidence type="ECO:0000313" key="3">
    <source>
        <dbReference type="Proteomes" id="UP000284333"/>
    </source>
</evidence>
<dbReference type="AlphaFoldDB" id="A0A3S3E082"/>
<keyword evidence="3" id="KW-1185">Reference proteome</keyword>
<protein>
    <recommendedName>
        <fullName evidence="4">SseB protein N-terminal domain-containing protein</fullName>
    </recommendedName>
</protein>
<proteinExistence type="predicted"/>
<evidence type="ECO:0008006" key="4">
    <source>
        <dbReference type="Google" id="ProtNLM"/>
    </source>
</evidence>
<evidence type="ECO:0000313" key="2">
    <source>
        <dbReference type="EMBL" id="RVW02278.1"/>
    </source>
</evidence>
<dbReference type="EMBL" id="RKLN01000004">
    <property type="protein sequence ID" value="RVW02278.1"/>
    <property type="molecule type" value="Genomic_DNA"/>
</dbReference>
<dbReference type="Proteomes" id="UP000284333">
    <property type="component" value="Unassembled WGS sequence"/>
</dbReference>
<reference evidence="2 3" key="1">
    <citation type="submission" date="2018-11" db="EMBL/GenBank/DDBJ databases">
        <title>Rhodococcus spongicola sp. nov. and Rhodococcus xishaensis sp. nov. from marine sponges.</title>
        <authorList>
            <person name="Li L."/>
            <person name="Lin H.W."/>
        </authorList>
    </citation>
    <scope>NUCLEOTIDE SEQUENCE [LARGE SCALE GENOMIC DNA]</scope>
    <source>
        <strain evidence="2 3">LHW50502</strain>
    </source>
</reference>
<gene>
    <name evidence="2" type="ORF">EF834_11690</name>
</gene>
<dbReference type="NCBIfam" id="NF042914">
    <property type="entry name" value="SAV915_dom"/>
    <property type="match status" value="1"/>
</dbReference>
<sequence length="114" mass="12453">MLYVPMLPRNGSGQVQLELRTLPDGRLALPGYTSLNRLTQCCGKGQPWGAIDSGGLDDIKRMTGYDVVLLDAEMPSGSRRDTVPYAQDEEEPGGHLPASFLEEPYGTGRRGNSW</sequence>
<comment type="caution">
    <text evidence="2">The sequence shown here is derived from an EMBL/GenBank/DDBJ whole genome shotgun (WGS) entry which is preliminary data.</text>
</comment>
<accession>A0A3S3E082</accession>
<name>A0A3S3E082_9NOCA</name>
<feature type="region of interest" description="Disordered" evidence="1">
    <location>
        <begin position="76"/>
        <end position="114"/>
    </location>
</feature>
<dbReference type="InterPro" id="IPR049975">
    <property type="entry name" value="SAV_915-like_dom"/>
</dbReference>
<evidence type="ECO:0000256" key="1">
    <source>
        <dbReference type="SAM" id="MobiDB-lite"/>
    </source>
</evidence>
<organism evidence="2 3">
    <name type="scientific">Rhodococcus spongiicola</name>
    <dbReference type="NCBI Taxonomy" id="2487352"/>
    <lineage>
        <taxon>Bacteria</taxon>
        <taxon>Bacillati</taxon>
        <taxon>Actinomycetota</taxon>
        <taxon>Actinomycetes</taxon>
        <taxon>Mycobacteriales</taxon>
        <taxon>Nocardiaceae</taxon>
        <taxon>Rhodococcus</taxon>
    </lineage>
</organism>